<name>A0A7W9B4A4_9SPHN</name>
<dbReference type="EMBL" id="JACIJH010000002">
    <property type="protein sequence ID" value="MBB5705634.1"/>
    <property type="molecule type" value="Genomic_DNA"/>
</dbReference>
<comment type="caution">
    <text evidence="1">The sequence shown here is derived from an EMBL/GenBank/DDBJ whole genome shotgun (WGS) entry which is preliminary data.</text>
</comment>
<organism evidence="1 2">
    <name type="scientific">Sphingopyxis panaciterrulae</name>
    <dbReference type="NCBI Taxonomy" id="462372"/>
    <lineage>
        <taxon>Bacteria</taxon>
        <taxon>Pseudomonadati</taxon>
        <taxon>Pseudomonadota</taxon>
        <taxon>Alphaproteobacteria</taxon>
        <taxon>Sphingomonadales</taxon>
        <taxon>Sphingomonadaceae</taxon>
        <taxon>Sphingopyxis</taxon>
    </lineage>
</organism>
<reference evidence="1 2" key="1">
    <citation type="submission" date="2020-08" db="EMBL/GenBank/DDBJ databases">
        <title>Genomic Encyclopedia of Type Strains, Phase IV (KMG-IV): sequencing the most valuable type-strain genomes for metagenomic binning, comparative biology and taxonomic classification.</title>
        <authorList>
            <person name="Goeker M."/>
        </authorList>
    </citation>
    <scope>NUCLEOTIDE SEQUENCE [LARGE SCALE GENOMIC DNA]</scope>
    <source>
        <strain evidence="1 2">DSM 27163</strain>
    </source>
</reference>
<proteinExistence type="predicted"/>
<evidence type="ECO:0000313" key="1">
    <source>
        <dbReference type="EMBL" id="MBB5705634.1"/>
    </source>
</evidence>
<dbReference type="Proteomes" id="UP000537161">
    <property type="component" value="Unassembled WGS sequence"/>
</dbReference>
<sequence length="162" mass="16613">MTAPRPQEKIMYAFVDRPVESLCDGGRFLLWAMRGWTLTAARGRCPPQALHRGFAGLGAVSALPDFHVALALLASDARTPLVLKSMACPRVGEDEAVLLGLWRAVGGGDAAGARATLALVVADGAAGPILAALTAAAAHLDVAGYDLSGLAPLSSRLSGNTL</sequence>
<keyword evidence="2" id="KW-1185">Reference proteome</keyword>
<dbReference type="RefSeq" id="WP_184095880.1">
    <property type="nucleotide sequence ID" value="NZ_JACIJH010000002.1"/>
</dbReference>
<evidence type="ECO:0000313" key="2">
    <source>
        <dbReference type="Proteomes" id="UP000537161"/>
    </source>
</evidence>
<dbReference type="AlphaFoldDB" id="A0A7W9B4A4"/>
<accession>A0A7W9B4A4</accession>
<protein>
    <submittedName>
        <fullName evidence="1">Uncharacterized protein</fullName>
    </submittedName>
</protein>
<gene>
    <name evidence="1" type="ORF">FHR21_000967</name>
</gene>